<dbReference type="EMBL" id="BPLF01000005">
    <property type="protein sequence ID" value="GIX65552.1"/>
    <property type="molecule type" value="Genomic_DNA"/>
</dbReference>
<gene>
    <name evidence="1" type="ORF">BcabD6B2_49870</name>
</gene>
<sequence>MTEVRRVEGAKLLSSKVMAMAQRKDKVCEGFTTVADLPRLQETAERPAPLPTYAYTTASLVLTFIEKDVDSTLNPRDTDSETYIAGDPSGCISVKFAAGRTPNECLEGQTYIFTDIALVVSRGRLHLEVIEGTRILPLKEDMDIRVCRDNNVSRNRLCEIRHSERSSDMPFVP</sequence>
<protein>
    <submittedName>
        <fullName evidence="1">Replication factor A</fullName>
    </submittedName>
</protein>
<evidence type="ECO:0000313" key="2">
    <source>
        <dbReference type="Proteomes" id="UP001497744"/>
    </source>
</evidence>
<keyword evidence="2" id="KW-1185">Reference proteome</keyword>
<proteinExistence type="predicted"/>
<comment type="caution">
    <text evidence="1">The sequence shown here is derived from an EMBL/GenBank/DDBJ whole genome shotgun (WGS) entry which is preliminary data.</text>
</comment>
<reference evidence="1 2" key="1">
    <citation type="submission" date="2021-06" db="EMBL/GenBank/DDBJ databases">
        <title>Genome sequence of Babesia caballi.</title>
        <authorList>
            <person name="Yamagishi J."/>
            <person name="Kidaka T."/>
            <person name="Ochi A."/>
        </authorList>
    </citation>
    <scope>NUCLEOTIDE SEQUENCE [LARGE SCALE GENOMIC DNA]</scope>
    <source>
        <strain evidence="1">USDA-D6B2</strain>
    </source>
</reference>
<dbReference type="Proteomes" id="UP001497744">
    <property type="component" value="Unassembled WGS sequence"/>
</dbReference>
<dbReference type="AlphaFoldDB" id="A0AAV4M0G9"/>
<evidence type="ECO:0000313" key="1">
    <source>
        <dbReference type="EMBL" id="GIX65552.1"/>
    </source>
</evidence>
<organism evidence="1 2">
    <name type="scientific">Babesia caballi</name>
    <dbReference type="NCBI Taxonomy" id="5871"/>
    <lineage>
        <taxon>Eukaryota</taxon>
        <taxon>Sar</taxon>
        <taxon>Alveolata</taxon>
        <taxon>Apicomplexa</taxon>
        <taxon>Aconoidasida</taxon>
        <taxon>Piroplasmida</taxon>
        <taxon>Babesiidae</taxon>
        <taxon>Babesia</taxon>
    </lineage>
</organism>
<dbReference type="GeneID" id="94197033"/>
<dbReference type="RefSeq" id="XP_067717621.1">
    <property type="nucleotide sequence ID" value="XM_067861520.1"/>
</dbReference>
<name>A0AAV4M0G9_BABCB</name>
<accession>A0AAV4M0G9</accession>